<dbReference type="EC" id="3.4.19.-" evidence="1"/>
<accession>A0ABY7QUC5</accession>
<dbReference type="InterPro" id="IPR050378">
    <property type="entry name" value="Metallo-dep_Hydrolases_sf"/>
</dbReference>
<feature type="domain" description="Amidohydrolase-related" evidence="2">
    <location>
        <begin position="283"/>
        <end position="375"/>
    </location>
</feature>
<keyword evidence="1" id="KW-0645">Protease</keyword>
<keyword evidence="1 3" id="KW-0378">Hydrolase</keyword>
<dbReference type="Gene3D" id="3.20.20.140">
    <property type="entry name" value="Metal-dependent hydrolases"/>
    <property type="match status" value="1"/>
</dbReference>
<sequence>MITLIKRADIYGPEPLGIHDVLLVGDKIAAIGDNLEVELPVELTVIDANELKLTPGFIDSHVHILGGGGEGGFKTRTPEATLTTFTQNGVTTVVGTLGTDGITRSLKSLLAKARALTEEGITCFIYTGSYRLPLTTLTGSIMEDIILIDKVIGIGEVALSDHRSSQPTFDEFIRAVADARVGGMLSGKVGIVNVHMGDGKTNLDYLIRAVTDTELPITQFVPTHINRNPELFEAGIEFAQLGGVIDFTGNTDPEAAERDYGEVPFYKGLSRLQKAGCSPHSYTLTSDGQGSLPVFDEAGNLTGLGVGTSSVLLEEVKRAVAYGHPLDVPLRAVTENPARILKLANKGRIDVGRDADLLLLDKDLNLNTVIARGQIMVRDGNTLVHGTFENN</sequence>
<dbReference type="EMBL" id="CP115667">
    <property type="protein sequence ID" value="WBW50051.1"/>
    <property type="molecule type" value="Genomic_DNA"/>
</dbReference>
<comment type="function">
    <text evidence="1">Catalyzes the hydrolytic cleavage of a subset of L-isoaspartyl (L-beta-aspartyl) dipeptides. Used to degrade proteins damaged by L-isoaspartyl residues formation.</text>
</comment>
<dbReference type="RefSeq" id="WP_271191582.1">
    <property type="nucleotide sequence ID" value="NZ_CP115667.1"/>
</dbReference>
<dbReference type="PANTHER" id="PTHR11647">
    <property type="entry name" value="HYDRANTOINASE/DIHYDROPYRIMIDINASE FAMILY MEMBER"/>
    <property type="match status" value="1"/>
</dbReference>
<dbReference type="Gene3D" id="2.30.40.10">
    <property type="entry name" value="Urease, subunit C, domain 1"/>
    <property type="match status" value="1"/>
</dbReference>
<dbReference type="Pfam" id="PF01979">
    <property type="entry name" value="Amidohydro_1"/>
    <property type="match status" value="1"/>
</dbReference>
<evidence type="ECO:0000313" key="3">
    <source>
        <dbReference type="EMBL" id="WBW50051.1"/>
    </source>
</evidence>
<dbReference type="InterPro" id="IPR032466">
    <property type="entry name" value="Metal_Hydrolase"/>
</dbReference>
<dbReference type="GO" id="GO:0008798">
    <property type="term" value="F:beta-aspartyl-peptidase activity"/>
    <property type="evidence" value="ECO:0007669"/>
    <property type="project" value="UniProtKB-EC"/>
</dbReference>
<comment type="cofactor">
    <cofactor evidence="1">
        <name>Zn(2+)</name>
        <dbReference type="ChEBI" id="CHEBI:29105"/>
    </cofactor>
    <text evidence="1">Binds 2 Zn(2+) ions per subunit.</text>
</comment>
<dbReference type="PANTHER" id="PTHR11647:SF1">
    <property type="entry name" value="COLLAPSIN RESPONSE MEDIATOR PROTEIN"/>
    <property type="match status" value="1"/>
</dbReference>
<organism evidence="3 4">
    <name type="scientific">Peptoniphilus equinus</name>
    <dbReference type="NCBI Taxonomy" id="3016343"/>
    <lineage>
        <taxon>Bacteria</taxon>
        <taxon>Bacillati</taxon>
        <taxon>Bacillota</taxon>
        <taxon>Tissierellia</taxon>
        <taxon>Tissierellales</taxon>
        <taxon>Peptoniphilaceae</taxon>
        <taxon>Peptoniphilus</taxon>
    </lineage>
</organism>
<evidence type="ECO:0000259" key="2">
    <source>
        <dbReference type="Pfam" id="PF01979"/>
    </source>
</evidence>
<dbReference type="SUPFAM" id="SSF51556">
    <property type="entry name" value="Metallo-dependent hydrolases"/>
    <property type="match status" value="1"/>
</dbReference>
<dbReference type="InterPro" id="IPR006680">
    <property type="entry name" value="Amidohydro-rel"/>
</dbReference>
<dbReference type="PIRSF" id="PIRSF001238">
    <property type="entry name" value="IadA"/>
    <property type="match status" value="1"/>
</dbReference>
<evidence type="ECO:0000313" key="4">
    <source>
        <dbReference type="Proteomes" id="UP001210339"/>
    </source>
</evidence>
<comment type="subcellular location">
    <subcellularLocation>
        <location evidence="1">Cytoplasm</location>
    </subcellularLocation>
</comment>
<gene>
    <name evidence="3" type="primary">iadA</name>
    <name evidence="3" type="ORF">O6R05_00355</name>
</gene>
<keyword evidence="1" id="KW-0862">Zinc</keyword>
<dbReference type="NCBIfam" id="TIGR01975">
    <property type="entry name" value="isoAsp_dipep"/>
    <property type="match status" value="1"/>
</dbReference>
<comment type="similarity">
    <text evidence="1">Belongs to the peptidase M38 family.</text>
</comment>
<keyword evidence="1" id="KW-0479">Metal-binding</keyword>
<keyword evidence="1" id="KW-0482">Metalloprotease</keyword>
<proteinExistence type="inferred from homology"/>
<dbReference type="SUPFAM" id="SSF51338">
    <property type="entry name" value="Composite domain of metallo-dependent hydrolases"/>
    <property type="match status" value="1"/>
</dbReference>
<evidence type="ECO:0000256" key="1">
    <source>
        <dbReference type="PIRNR" id="PIRNR001238"/>
    </source>
</evidence>
<protein>
    <recommendedName>
        <fullName evidence="1">Isoaspartyl dipeptidase</fullName>
        <ecNumber evidence="1">3.4.19.-</ecNumber>
    </recommendedName>
</protein>
<name>A0ABY7QUC5_9FIRM</name>
<dbReference type="Proteomes" id="UP001210339">
    <property type="component" value="Chromosome"/>
</dbReference>
<reference evidence="3 4" key="1">
    <citation type="submission" date="2023-01" db="EMBL/GenBank/DDBJ databases">
        <authorList>
            <person name="Lee S.H."/>
            <person name="Jung H.S."/>
            <person name="Yun J.U."/>
        </authorList>
    </citation>
    <scope>NUCLEOTIDE SEQUENCE [LARGE SCALE GENOMIC DNA]</scope>
    <source>
        <strain evidence="3 4">CBA3646</strain>
    </source>
</reference>
<dbReference type="InterPro" id="IPR011059">
    <property type="entry name" value="Metal-dep_hydrolase_composite"/>
</dbReference>
<keyword evidence="4" id="KW-1185">Reference proteome</keyword>
<comment type="PTM">
    <text evidence="1">Carboxylation allows a single lysine to coordinate two zinc ions.</text>
</comment>
<dbReference type="InterPro" id="IPR010229">
    <property type="entry name" value="Pept_M38_dipep"/>
</dbReference>